<feature type="compositionally biased region" description="Basic and acidic residues" evidence="1">
    <location>
        <begin position="60"/>
        <end position="74"/>
    </location>
</feature>
<proteinExistence type="predicted"/>
<organism evidence="2 3">
    <name type="scientific">Seminavis robusta</name>
    <dbReference type="NCBI Taxonomy" id="568900"/>
    <lineage>
        <taxon>Eukaryota</taxon>
        <taxon>Sar</taxon>
        <taxon>Stramenopiles</taxon>
        <taxon>Ochrophyta</taxon>
        <taxon>Bacillariophyta</taxon>
        <taxon>Bacillariophyceae</taxon>
        <taxon>Bacillariophycidae</taxon>
        <taxon>Naviculales</taxon>
        <taxon>Naviculaceae</taxon>
        <taxon>Seminavis</taxon>
    </lineage>
</organism>
<feature type="region of interest" description="Disordered" evidence="1">
    <location>
        <begin position="90"/>
        <end position="166"/>
    </location>
</feature>
<feature type="region of interest" description="Disordered" evidence="1">
    <location>
        <begin position="19"/>
        <end position="76"/>
    </location>
</feature>
<comment type="caution">
    <text evidence="2">The sequence shown here is derived from an EMBL/GenBank/DDBJ whole genome shotgun (WGS) entry which is preliminary data.</text>
</comment>
<sequence length="166" mass="18343">MNPSTTCITDAKIRRESWGCLDESRMSEPSVMANDSYAQEHRRSRGSLDRSGGSSCSSDDDSRPTHDVHDRRSSWGDLDSLLSDFHATMMPASSKPNLDSITEATAAEEEAKAKRRANRRRKKEADGSLRSSTGSTSSTKSSGGSRRDELRRKISRKRLSASKLDC</sequence>
<evidence type="ECO:0000313" key="2">
    <source>
        <dbReference type="EMBL" id="CAB9515338.1"/>
    </source>
</evidence>
<dbReference type="EMBL" id="CAICTM010000708">
    <property type="protein sequence ID" value="CAB9515338.1"/>
    <property type="molecule type" value="Genomic_DNA"/>
</dbReference>
<keyword evidence="3" id="KW-1185">Reference proteome</keyword>
<reference evidence="2" key="1">
    <citation type="submission" date="2020-06" db="EMBL/GenBank/DDBJ databases">
        <authorList>
            <consortium name="Plant Systems Biology data submission"/>
        </authorList>
    </citation>
    <scope>NUCLEOTIDE SEQUENCE</scope>
    <source>
        <strain evidence="2">D6</strain>
    </source>
</reference>
<feature type="compositionally biased region" description="Low complexity" evidence="1">
    <location>
        <begin position="128"/>
        <end position="144"/>
    </location>
</feature>
<dbReference type="AlphaFoldDB" id="A0A9N8HLX7"/>
<dbReference type="Proteomes" id="UP001153069">
    <property type="component" value="Unassembled WGS sequence"/>
</dbReference>
<protein>
    <submittedName>
        <fullName evidence="2">Uncharacterized protein</fullName>
    </submittedName>
</protein>
<gene>
    <name evidence="2" type="ORF">SEMRO_709_G190820.1</name>
</gene>
<name>A0A9N8HLX7_9STRA</name>
<evidence type="ECO:0000256" key="1">
    <source>
        <dbReference type="SAM" id="MobiDB-lite"/>
    </source>
</evidence>
<feature type="compositionally biased region" description="Basic residues" evidence="1">
    <location>
        <begin position="113"/>
        <end position="122"/>
    </location>
</feature>
<evidence type="ECO:0000313" key="3">
    <source>
        <dbReference type="Proteomes" id="UP001153069"/>
    </source>
</evidence>
<accession>A0A9N8HLX7</accession>